<evidence type="ECO:0000256" key="1">
    <source>
        <dbReference type="ARBA" id="ARBA00004141"/>
    </source>
</evidence>
<feature type="transmembrane region" description="Helical" evidence="8">
    <location>
        <begin position="343"/>
        <end position="362"/>
    </location>
</feature>
<keyword evidence="3" id="KW-0813">Transport</keyword>
<feature type="transmembrane region" description="Helical" evidence="8">
    <location>
        <begin position="21"/>
        <end position="39"/>
    </location>
</feature>
<evidence type="ECO:0000313" key="12">
    <source>
        <dbReference type="Proteomes" id="UP000239720"/>
    </source>
</evidence>
<dbReference type="Gene3D" id="1.20.1740.10">
    <property type="entry name" value="Amino acid/polyamine transporter I"/>
    <property type="match status" value="1"/>
</dbReference>
<evidence type="ECO:0000256" key="3">
    <source>
        <dbReference type="ARBA" id="ARBA00022448"/>
    </source>
</evidence>
<evidence type="ECO:0000256" key="2">
    <source>
        <dbReference type="ARBA" id="ARBA00007998"/>
    </source>
</evidence>
<evidence type="ECO:0000313" key="10">
    <source>
        <dbReference type="EMBL" id="PQQ66222.1"/>
    </source>
</evidence>
<proteinExistence type="inferred from homology"/>
<feature type="transmembrane region" description="Helical" evidence="8">
    <location>
        <begin position="274"/>
        <end position="299"/>
    </location>
</feature>
<evidence type="ECO:0000313" key="9">
    <source>
        <dbReference type="EMBL" id="AUG58670.1"/>
    </source>
</evidence>
<dbReference type="Pfam" id="PF03845">
    <property type="entry name" value="Spore_permease"/>
    <property type="match status" value="1"/>
</dbReference>
<dbReference type="EMBL" id="NEMB01000003">
    <property type="protein sequence ID" value="PQQ66222.1"/>
    <property type="molecule type" value="Genomic_DNA"/>
</dbReference>
<evidence type="ECO:0000256" key="6">
    <source>
        <dbReference type="ARBA" id="ARBA00022989"/>
    </source>
</evidence>
<organism evidence="9 11">
    <name type="scientific">Acetivibrio saccincola</name>
    <dbReference type="NCBI Taxonomy" id="1677857"/>
    <lineage>
        <taxon>Bacteria</taxon>
        <taxon>Bacillati</taxon>
        <taxon>Bacillota</taxon>
        <taxon>Clostridia</taxon>
        <taxon>Eubacteriales</taxon>
        <taxon>Oscillospiraceae</taxon>
        <taxon>Acetivibrio</taxon>
    </lineage>
</organism>
<protein>
    <submittedName>
        <fullName evidence="9">Spore germination protein YndE</fullName>
    </submittedName>
</protein>
<feature type="transmembrane region" description="Helical" evidence="8">
    <location>
        <begin position="226"/>
        <end position="254"/>
    </location>
</feature>
<dbReference type="RefSeq" id="WP_101303264.1">
    <property type="nucleotide sequence ID" value="NZ_CP025197.1"/>
</dbReference>
<dbReference type="PANTHER" id="PTHR34975">
    <property type="entry name" value="SPORE GERMINATION PROTEIN A2"/>
    <property type="match status" value="1"/>
</dbReference>
<keyword evidence="7 8" id="KW-0472">Membrane</keyword>
<dbReference type="InterPro" id="IPR004761">
    <property type="entry name" value="Spore_GerAB"/>
</dbReference>
<keyword evidence="11" id="KW-1185">Reference proteome</keyword>
<dbReference type="GO" id="GO:0016020">
    <property type="term" value="C:membrane"/>
    <property type="evidence" value="ECO:0007669"/>
    <property type="project" value="UniProtKB-SubCell"/>
</dbReference>
<keyword evidence="6 8" id="KW-1133">Transmembrane helix</keyword>
<feature type="transmembrane region" description="Helical" evidence="8">
    <location>
        <begin position="126"/>
        <end position="142"/>
    </location>
</feature>
<dbReference type="PANTHER" id="PTHR34975:SF2">
    <property type="entry name" value="SPORE GERMINATION PROTEIN A2"/>
    <property type="match status" value="1"/>
</dbReference>
<dbReference type="NCBIfam" id="TIGR00912">
    <property type="entry name" value="2A0309"/>
    <property type="match status" value="1"/>
</dbReference>
<dbReference type="EMBL" id="CP025197">
    <property type="protein sequence ID" value="AUG58670.1"/>
    <property type="molecule type" value="Genomic_DNA"/>
</dbReference>
<feature type="transmembrane region" description="Helical" evidence="8">
    <location>
        <begin position="97"/>
        <end position="120"/>
    </location>
</feature>
<dbReference type="KEGG" id="hsc:HVS_14045"/>
<name>A0A2K9ET00_9FIRM</name>
<dbReference type="AlphaFoldDB" id="A0A2K9ET00"/>
<accession>A0A2K9ET00</accession>
<feature type="transmembrane region" description="Helical" evidence="8">
    <location>
        <begin position="311"/>
        <end position="331"/>
    </location>
</feature>
<comment type="similarity">
    <text evidence="2">Belongs to the amino acid-polyamine-organocation (APC) superfamily. Spore germination protein (SGP) (TC 2.A.3.9) family.</text>
</comment>
<feature type="transmembrane region" description="Helical" evidence="8">
    <location>
        <begin position="154"/>
        <end position="171"/>
    </location>
</feature>
<evidence type="ECO:0000256" key="5">
    <source>
        <dbReference type="ARBA" id="ARBA00022692"/>
    </source>
</evidence>
<dbReference type="OrthoDB" id="1675410at2"/>
<evidence type="ECO:0000256" key="7">
    <source>
        <dbReference type="ARBA" id="ARBA00023136"/>
    </source>
</evidence>
<reference evidence="10 12" key="2">
    <citation type="journal article" date="2018" name="Syst. Appl. Microbiol.">
        <title>Characterization and high-quality draft genome sequence of Herbivorax saccincola A7, an anaerobic, alkaliphilic, thermophilic, cellulolytic, and xylanolytic bacterium.</title>
        <authorList>
            <person name="Aikawa S."/>
            <person name="Baramee S."/>
            <person name="Sermsathanaswadi J."/>
            <person name="Thianheng P."/>
            <person name="Tachaapaikoon C."/>
            <person name="Shikata A."/>
            <person name="Waeonukul R."/>
            <person name="Pason P."/>
            <person name="Ratanakhanokchai K."/>
            <person name="Kosugi A."/>
        </authorList>
    </citation>
    <scope>NUCLEOTIDE SEQUENCE [LARGE SCALE GENOMIC DNA]</scope>
    <source>
        <strain evidence="10 12">A7</strain>
    </source>
</reference>
<dbReference type="Proteomes" id="UP000239720">
    <property type="component" value="Unassembled WGS sequence"/>
</dbReference>
<feature type="transmembrane region" description="Helical" evidence="8">
    <location>
        <begin position="191"/>
        <end position="214"/>
    </location>
</feature>
<dbReference type="Proteomes" id="UP000233534">
    <property type="component" value="Chromosome"/>
</dbReference>
<dbReference type="GO" id="GO:0009847">
    <property type="term" value="P:spore germination"/>
    <property type="evidence" value="ECO:0007669"/>
    <property type="project" value="InterPro"/>
</dbReference>
<gene>
    <name evidence="9" type="primary">yndE2</name>
    <name evidence="10" type="ORF">B9R14_05285</name>
    <name evidence="9" type="ORF">HVS_14045</name>
</gene>
<reference evidence="9 11" key="1">
    <citation type="submission" date="2017-12" db="EMBL/GenBank/DDBJ databases">
        <title>Complete genome sequence of Herbivorax saccincola GGR1, a novel Cellulosome-producing hydrolytic bacterium in a thermophilic biogas plant, established by Illumina and Nanopore MinION sequencing.</title>
        <authorList>
            <person name="Pechtl A."/>
            <person name="Ruckert C."/>
            <person name="Koeck D.E."/>
            <person name="Maus I."/>
            <person name="Winkler A."/>
            <person name="Kalinowski J."/>
            <person name="Puhler A."/>
            <person name="Schwarz W.W."/>
            <person name="Zverlov V.V."/>
            <person name="Schluter A."/>
            <person name="Liebl W."/>
        </authorList>
    </citation>
    <scope>NUCLEOTIDE SEQUENCE [LARGE SCALE GENOMIC DNA]</scope>
    <source>
        <strain evidence="9">GGR1</strain>
        <strain evidence="11">SR1</strain>
    </source>
</reference>
<evidence type="ECO:0000256" key="8">
    <source>
        <dbReference type="SAM" id="Phobius"/>
    </source>
</evidence>
<sequence length="367" mass="40912">MTKNKITPVGGEKISVLQFSFLLMTIVLATADVFLPAFVTREAGRDSWISVIIGTIISIIIVNVFLNLALKYPDKMFVDYSCDILGKPLGKLAGGVFLYYIFIITCIATRSLGEIFLIAFNPKTPIAIFIVTVILLVAYAVGKGVETISRMNEILLPLGLLILISITVLNFKELNFNYFLPILYDGIVPPLRGSILIQAWIIETIVILQLIPFVNDKKKIRSSVTASLVIIGAGLQMGVLIIALFGSATKSFILPALEFVRYANFGENFRGIDITIMSVWIGGAFVKISVFFFIFILGLARFLNIKSYKDLIIPGGVLLITYSMVFSRNIMEEMYFISFIKPFYSLCVVFLMPLLLLFISTLKKKLM</sequence>
<evidence type="ECO:0000256" key="4">
    <source>
        <dbReference type="ARBA" id="ARBA00022544"/>
    </source>
</evidence>
<feature type="transmembrane region" description="Helical" evidence="8">
    <location>
        <begin position="51"/>
        <end position="70"/>
    </location>
</feature>
<evidence type="ECO:0000313" key="11">
    <source>
        <dbReference type="Proteomes" id="UP000233534"/>
    </source>
</evidence>
<keyword evidence="5 8" id="KW-0812">Transmembrane</keyword>
<comment type="subcellular location">
    <subcellularLocation>
        <location evidence="1">Membrane</location>
        <topology evidence="1">Multi-pass membrane protein</topology>
    </subcellularLocation>
</comment>
<keyword evidence="4" id="KW-0309">Germination</keyword>